<dbReference type="RefSeq" id="WP_020041821.1">
    <property type="nucleotide sequence ID" value="NZ_KE557281.1"/>
</dbReference>
<keyword evidence="2" id="KW-1185">Reference proteome</keyword>
<proteinExistence type="predicted"/>
<evidence type="ECO:0000313" key="1">
    <source>
        <dbReference type="EMBL" id="EPX76745.1"/>
    </source>
</evidence>
<sequence>MDEKSYFIIDVERLVPLEDVDPDDLSTDGGRAACEGKFVIQLKDPEGSPEDLSERALDIFHENVGIAVLEHFEITPRSANAAEVEGLGEGDVVEVFEGSGEIAAADRTRIDMIVEVTAAVDFDELPEHEVGSDGAPLKDGSYRITVTDYLEDQLLDQTMELFHGMVELENLEDYTFVARAAAKSETEDSPVAFRRDLGIQSAYGLQSTAGFKP</sequence>
<dbReference type="AlphaFoldDB" id="S9RF57"/>
<dbReference type="HOGENOM" id="CLU_1293555_0_0_5"/>
<dbReference type="STRING" id="1123237.Salmuc_04630"/>
<reference evidence="2" key="1">
    <citation type="journal article" date="2014" name="Stand. Genomic Sci.">
        <title>Genome sequence of the exopolysaccharide-producing Salipiger mucosus type strain (DSM 16094(T)), a moderately halophilic member of the Roseobacter clade.</title>
        <authorList>
            <person name="Riedel T."/>
            <person name="Spring S."/>
            <person name="Fiebig A."/>
            <person name="Petersen J."/>
            <person name="Kyrpides N.C."/>
            <person name="Goker M."/>
            <person name="Klenk H.P."/>
        </authorList>
    </citation>
    <scope>NUCLEOTIDE SEQUENCE [LARGE SCALE GENOMIC DNA]</scope>
    <source>
        <strain evidence="2">DSM 16094</strain>
    </source>
</reference>
<dbReference type="EMBL" id="APVH01000043">
    <property type="protein sequence ID" value="EPX76745.1"/>
    <property type="molecule type" value="Genomic_DNA"/>
</dbReference>
<comment type="caution">
    <text evidence="1">The sequence shown here is derived from an EMBL/GenBank/DDBJ whole genome shotgun (WGS) entry which is preliminary data.</text>
</comment>
<evidence type="ECO:0000313" key="2">
    <source>
        <dbReference type="Proteomes" id="UP000015347"/>
    </source>
</evidence>
<organism evidence="1 2">
    <name type="scientific">Salipiger mucosus DSM 16094</name>
    <dbReference type="NCBI Taxonomy" id="1123237"/>
    <lineage>
        <taxon>Bacteria</taxon>
        <taxon>Pseudomonadati</taxon>
        <taxon>Pseudomonadota</taxon>
        <taxon>Alphaproteobacteria</taxon>
        <taxon>Rhodobacterales</taxon>
        <taxon>Roseobacteraceae</taxon>
        <taxon>Salipiger</taxon>
    </lineage>
</organism>
<dbReference type="Proteomes" id="UP000015347">
    <property type="component" value="Unassembled WGS sequence"/>
</dbReference>
<name>S9RF57_9RHOB</name>
<protein>
    <submittedName>
        <fullName evidence="1">Uncharacterized protein</fullName>
    </submittedName>
</protein>
<accession>S9RF57</accession>
<gene>
    <name evidence="1" type="ORF">Salmuc_04630</name>
</gene>